<gene>
    <name evidence="2" type="ORF">HaLaN_27891</name>
</gene>
<dbReference type="EMBL" id="BLLF01004261">
    <property type="protein sequence ID" value="GFH29257.1"/>
    <property type="molecule type" value="Genomic_DNA"/>
</dbReference>
<reference evidence="2 3" key="1">
    <citation type="submission" date="2020-02" db="EMBL/GenBank/DDBJ databases">
        <title>Draft genome sequence of Haematococcus lacustris strain NIES-144.</title>
        <authorList>
            <person name="Morimoto D."/>
            <person name="Nakagawa S."/>
            <person name="Yoshida T."/>
            <person name="Sawayama S."/>
        </authorList>
    </citation>
    <scope>NUCLEOTIDE SEQUENCE [LARGE SCALE GENOMIC DNA]</scope>
    <source>
        <strain evidence="2 3">NIES-144</strain>
    </source>
</reference>
<feature type="non-terminal residue" evidence="2">
    <location>
        <position position="1"/>
    </location>
</feature>
<keyword evidence="1" id="KW-1133">Transmembrane helix</keyword>
<protein>
    <submittedName>
        <fullName evidence="2">Uncharacterized protein</fullName>
    </submittedName>
</protein>
<organism evidence="2 3">
    <name type="scientific">Haematococcus lacustris</name>
    <name type="common">Green alga</name>
    <name type="synonym">Haematococcus pluvialis</name>
    <dbReference type="NCBI Taxonomy" id="44745"/>
    <lineage>
        <taxon>Eukaryota</taxon>
        <taxon>Viridiplantae</taxon>
        <taxon>Chlorophyta</taxon>
        <taxon>core chlorophytes</taxon>
        <taxon>Chlorophyceae</taxon>
        <taxon>CS clade</taxon>
        <taxon>Chlamydomonadales</taxon>
        <taxon>Haematococcaceae</taxon>
        <taxon>Haematococcus</taxon>
    </lineage>
</organism>
<dbReference type="AlphaFoldDB" id="A0A6A0ABI5"/>
<feature type="non-terminal residue" evidence="2">
    <location>
        <position position="135"/>
    </location>
</feature>
<dbReference type="Proteomes" id="UP000485058">
    <property type="component" value="Unassembled WGS sequence"/>
</dbReference>
<keyword evidence="1" id="KW-0472">Membrane</keyword>
<keyword evidence="1" id="KW-0812">Transmembrane</keyword>
<comment type="caution">
    <text evidence="2">The sequence shown here is derived from an EMBL/GenBank/DDBJ whole genome shotgun (WGS) entry which is preliminary data.</text>
</comment>
<name>A0A6A0ABI5_HAELA</name>
<feature type="transmembrane region" description="Helical" evidence="1">
    <location>
        <begin position="6"/>
        <end position="27"/>
    </location>
</feature>
<proteinExistence type="predicted"/>
<evidence type="ECO:0000313" key="3">
    <source>
        <dbReference type="Proteomes" id="UP000485058"/>
    </source>
</evidence>
<evidence type="ECO:0000256" key="1">
    <source>
        <dbReference type="SAM" id="Phobius"/>
    </source>
</evidence>
<sequence>MRAKWIMSIVLPVVLGSLFAAAVVTLLQRRRSWRMAQEAAAAKIGSYYNGPHAGAGGSMGEGGPGSMLEGMGVGRGGLVNAWEPAAPSLLSAPLTMQGTEDAMSMRNVHNSHACVDMGVNSAGGSSLQPANLHGS</sequence>
<keyword evidence="3" id="KW-1185">Reference proteome</keyword>
<evidence type="ECO:0000313" key="2">
    <source>
        <dbReference type="EMBL" id="GFH29257.1"/>
    </source>
</evidence>
<accession>A0A6A0ABI5</accession>